<proteinExistence type="inferred from homology"/>
<comment type="catalytic activity">
    <reaction evidence="8">
        <text>O-phospho-L-seryl-[protein] + H2O = L-seryl-[protein] + phosphate</text>
        <dbReference type="Rhea" id="RHEA:20629"/>
        <dbReference type="Rhea" id="RHEA-COMP:9863"/>
        <dbReference type="Rhea" id="RHEA-COMP:11604"/>
        <dbReference type="ChEBI" id="CHEBI:15377"/>
        <dbReference type="ChEBI" id="CHEBI:29999"/>
        <dbReference type="ChEBI" id="CHEBI:43474"/>
        <dbReference type="ChEBI" id="CHEBI:83421"/>
        <dbReference type="EC" id="3.1.3.16"/>
    </reaction>
</comment>
<keyword evidence="6" id="KW-0904">Protein phosphatase</keyword>
<keyword evidence="12" id="KW-1185">Reference proteome</keyword>
<dbReference type="GO" id="GO:0005847">
    <property type="term" value="C:mRNA cleavage and polyadenylation specificity factor complex"/>
    <property type="evidence" value="ECO:0007669"/>
    <property type="project" value="UniProtKB-ARBA"/>
</dbReference>
<dbReference type="EMBL" id="FMSP01000008">
    <property type="protein sequence ID" value="SCV72093.1"/>
    <property type="molecule type" value="Genomic_DNA"/>
</dbReference>
<dbReference type="FunFam" id="3.40.50.2300:FF:000039">
    <property type="entry name" value="RNA polymerase II subunit A C-terminal domain phosphatase"/>
    <property type="match status" value="1"/>
</dbReference>
<feature type="compositionally biased region" description="Pro residues" evidence="10">
    <location>
        <begin position="29"/>
        <end position="75"/>
    </location>
</feature>
<organism evidence="11 12">
    <name type="scientific">Microbotryum intermedium</name>
    <dbReference type="NCBI Taxonomy" id="269621"/>
    <lineage>
        <taxon>Eukaryota</taxon>
        <taxon>Fungi</taxon>
        <taxon>Dikarya</taxon>
        <taxon>Basidiomycota</taxon>
        <taxon>Pucciniomycotina</taxon>
        <taxon>Microbotryomycetes</taxon>
        <taxon>Microbotryales</taxon>
        <taxon>Microbotryaceae</taxon>
        <taxon>Microbotryum</taxon>
    </lineage>
</organism>
<dbReference type="GO" id="GO:0008420">
    <property type="term" value="F:RNA polymerase II CTD heptapeptide repeat phosphatase activity"/>
    <property type="evidence" value="ECO:0007669"/>
    <property type="project" value="UniProtKB-ARBA"/>
</dbReference>
<feature type="compositionally biased region" description="Low complexity" evidence="10">
    <location>
        <begin position="76"/>
        <end position="86"/>
    </location>
</feature>
<evidence type="ECO:0000256" key="1">
    <source>
        <dbReference type="ARBA" id="ARBA00004123"/>
    </source>
</evidence>
<dbReference type="AlphaFoldDB" id="A0A238FJB6"/>
<evidence type="ECO:0000313" key="11">
    <source>
        <dbReference type="EMBL" id="SCV72093.1"/>
    </source>
</evidence>
<reference evidence="12" key="1">
    <citation type="submission" date="2016-09" db="EMBL/GenBank/DDBJ databases">
        <authorList>
            <person name="Jeantristanb JTB J.-T."/>
            <person name="Ricardo R."/>
        </authorList>
    </citation>
    <scope>NUCLEOTIDE SEQUENCE [LARGE SCALE GENOMIC DNA]</scope>
</reference>
<evidence type="ECO:0000256" key="7">
    <source>
        <dbReference type="ARBA" id="ARBA00023242"/>
    </source>
</evidence>
<dbReference type="Pfam" id="PF04722">
    <property type="entry name" value="Ssu72"/>
    <property type="match status" value="2"/>
</dbReference>
<keyword evidence="7" id="KW-0539">Nucleus</keyword>
<feature type="compositionally biased region" description="Pro residues" evidence="10">
    <location>
        <begin position="87"/>
        <end position="96"/>
    </location>
</feature>
<evidence type="ECO:0000256" key="3">
    <source>
        <dbReference type="ARBA" id="ARBA00013081"/>
    </source>
</evidence>
<dbReference type="OrthoDB" id="57957at2759"/>
<feature type="compositionally biased region" description="Basic and acidic residues" evidence="10">
    <location>
        <begin position="1"/>
        <end position="12"/>
    </location>
</feature>
<dbReference type="Proteomes" id="UP000198372">
    <property type="component" value="Unassembled WGS sequence"/>
</dbReference>
<dbReference type="EC" id="3.1.3.16" evidence="3"/>
<comment type="catalytic activity">
    <reaction evidence="9">
        <text>O-phospho-L-threonyl-[protein] + H2O = L-threonyl-[protein] + phosphate</text>
        <dbReference type="Rhea" id="RHEA:47004"/>
        <dbReference type="Rhea" id="RHEA-COMP:11060"/>
        <dbReference type="Rhea" id="RHEA-COMP:11605"/>
        <dbReference type="ChEBI" id="CHEBI:15377"/>
        <dbReference type="ChEBI" id="CHEBI:30013"/>
        <dbReference type="ChEBI" id="CHEBI:43474"/>
        <dbReference type="ChEBI" id="CHEBI:61977"/>
        <dbReference type="EC" id="3.1.3.16"/>
    </reaction>
</comment>
<dbReference type="InterPro" id="IPR006811">
    <property type="entry name" value="RNA_pol_II_suA"/>
</dbReference>
<comment type="subcellular location">
    <subcellularLocation>
        <location evidence="1">Nucleus</location>
    </subcellularLocation>
</comment>
<evidence type="ECO:0000256" key="2">
    <source>
        <dbReference type="ARBA" id="ARBA00008978"/>
    </source>
</evidence>
<accession>A0A238FJB6</accession>
<gene>
    <name evidence="11" type="ORF">BQ2448_4787</name>
</gene>
<name>A0A238FJB6_9BASI</name>
<evidence type="ECO:0000256" key="4">
    <source>
        <dbReference type="ARBA" id="ARBA00022664"/>
    </source>
</evidence>
<evidence type="ECO:0000256" key="5">
    <source>
        <dbReference type="ARBA" id="ARBA00022801"/>
    </source>
</evidence>
<evidence type="ECO:0000256" key="9">
    <source>
        <dbReference type="ARBA" id="ARBA00048336"/>
    </source>
</evidence>
<keyword evidence="4" id="KW-0507">mRNA processing</keyword>
<dbReference type="PANTHER" id="PTHR20383">
    <property type="entry name" value="RNA POLYMERASE II SUBUNIT A C-TERMINAL DOMAIN PHOSPHATASE"/>
    <property type="match status" value="1"/>
</dbReference>
<sequence>MSSSDPRRADPRLRHRTLGRNAQGGVASPPTPLGPYTPPNAPPPQHLPTPPPSSLPLAPPTPPVPLAAVGPPPPASAAGTASTSPSTTPPPPPPPPLREKPFVPPTSSSLGDPFPPSTKNTNGHRLTFCVVCASNQNRSMEGHNVLSFVLKPNFNVISAGTGSAVRLPGPAIDRPNIYTFGTPYEHMYQDLKAQDERLYTANGLLNMLDRNRRIKTAPERWQESQKVADVVITCEERCYDAVCDGECAHCILRIRGELGLVPCELTQNFAVAIELDLLTRGGEMNRPVHIINVEIKDNHEEAFIAGRAMLDLCSTIEAAKDLDEEMNSIIEKHMAKHPHQLLHTVLYY</sequence>
<evidence type="ECO:0000256" key="6">
    <source>
        <dbReference type="ARBA" id="ARBA00022912"/>
    </source>
</evidence>
<dbReference type="STRING" id="269621.A0A238FJB6"/>
<protein>
    <recommendedName>
        <fullName evidence="3">protein-serine/threonine phosphatase</fullName>
        <ecNumber evidence="3">3.1.3.16</ecNumber>
    </recommendedName>
</protein>
<evidence type="ECO:0000256" key="10">
    <source>
        <dbReference type="SAM" id="MobiDB-lite"/>
    </source>
</evidence>
<keyword evidence="5" id="KW-0378">Hydrolase</keyword>
<dbReference type="Gene3D" id="3.40.50.2300">
    <property type="match status" value="2"/>
</dbReference>
<evidence type="ECO:0000313" key="12">
    <source>
        <dbReference type="Proteomes" id="UP000198372"/>
    </source>
</evidence>
<dbReference type="GO" id="GO:0031124">
    <property type="term" value="P:mRNA 3'-end processing"/>
    <property type="evidence" value="ECO:0007669"/>
    <property type="project" value="UniProtKB-ARBA"/>
</dbReference>
<evidence type="ECO:0000256" key="8">
    <source>
        <dbReference type="ARBA" id="ARBA00047761"/>
    </source>
</evidence>
<comment type="similarity">
    <text evidence="2">Belongs to the SSU72 phosphatase family.</text>
</comment>
<feature type="region of interest" description="Disordered" evidence="10">
    <location>
        <begin position="1"/>
        <end position="122"/>
    </location>
</feature>